<keyword evidence="3" id="KW-0732">Signal</keyword>
<evidence type="ECO:0000256" key="3">
    <source>
        <dbReference type="ARBA" id="ARBA00022729"/>
    </source>
</evidence>
<dbReference type="InterPro" id="IPR052065">
    <property type="entry name" value="Compl_asym_regulator"/>
</dbReference>
<evidence type="ECO:0000256" key="2">
    <source>
        <dbReference type="ARBA" id="ARBA00022525"/>
    </source>
</evidence>
<accession>A0AAV1GPT3</accession>
<feature type="region of interest" description="Disordered" evidence="6">
    <location>
        <begin position="193"/>
        <end position="222"/>
    </location>
</feature>
<dbReference type="FunFam" id="2.20.100.10:FF:000001">
    <property type="entry name" value="semaphorin-5A isoform X1"/>
    <property type="match status" value="2"/>
</dbReference>
<feature type="compositionally biased region" description="Polar residues" evidence="6">
    <location>
        <begin position="200"/>
        <end position="209"/>
    </location>
</feature>
<keyword evidence="2" id="KW-0964">Secreted</keyword>
<keyword evidence="5" id="KW-1015">Disulfide bond</keyword>
<evidence type="ECO:0000313" key="8">
    <source>
        <dbReference type="Proteomes" id="UP001178508"/>
    </source>
</evidence>
<feature type="compositionally biased region" description="Polar residues" evidence="6">
    <location>
        <begin position="318"/>
        <end position="335"/>
    </location>
</feature>
<dbReference type="Pfam" id="PF00090">
    <property type="entry name" value="TSP_1"/>
    <property type="match status" value="6"/>
</dbReference>
<gene>
    <name evidence="7" type="ORF">XNOV1_A037739</name>
</gene>
<evidence type="ECO:0000313" key="7">
    <source>
        <dbReference type="EMBL" id="CAJ1075493.1"/>
    </source>
</evidence>
<evidence type="ECO:0000256" key="6">
    <source>
        <dbReference type="SAM" id="MobiDB-lite"/>
    </source>
</evidence>
<proteinExistence type="predicted"/>
<dbReference type="PROSITE" id="PS50092">
    <property type="entry name" value="TSP1"/>
    <property type="match status" value="6"/>
</dbReference>
<reference evidence="7" key="1">
    <citation type="submission" date="2023-08" db="EMBL/GenBank/DDBJ databases">
        <authorList>
            <person name="Alioto T."/>
            <person name="Alioto T."/>
            <person name="Gomez Garrido J."/>
        </authorList>
    </citation>
    <scope>NUCLEOTIDE SEQUENCE</scope>
</reference>
<dbReference type="InterPro" id="IPR036383">
    <property type="entry name" value="TSP1_rpt_sf"/>
</dbReference>
<organism evidence="7 8">
    <name type="scientific">Xyrichtys novacula</name>
    <name type="common">Pearly razorfish</name>
    <name type="synonym">Hemipteronotus novacula</name>
    <dbReference type="NCBI Taxonomy" id="13765"/>
    <lineage>
        <taxon>Eukaryota</taxon>
        <taxon>Metazoa</taxon>
        <taxon>Chordata</taxon>
        <taxon>Craniata</taxon>
        <taxon>Vertebrata</taxon>
        <taxon>Euteleostomi</taxon>
        <taxon>Actinopterygii</taxon>
        <taxon>Neopterygii</taxon>
        <taxon>Teleostei</taxon>
        <taxon>Neoteleostei</taxon>
        <taxon>Acanthomorphata</taxon>
        <taxon>Eupercaria</taxon>
        <taxon>Labriformes</taxon>
        <taxon>Labridae</taxon>
        <taxon>Xyrichtys</taxon>
    </lineage>
</organism>
<dbReference type="FunFam" id="2.20.100.10:FF:000007">
    <property type="entry name" value="Thrombospondin 1"/>
    <property type="match status" value="1"/>
</dbReference>
<dbReference type="Pfam" id="PF18487">
    <property type="entry name" value="TSR"/>
    <property type="match status" value="1"/>
</dbReference>
<dbReference type="SUPFAM" id="SSF82895">
    <property type="entry name" value="TSP-1 type 1 repeat"/>
    <property type="match status" value="6"/>
</dbReference>
<evidence type="ECO:0000256" key="5">
    <source>
        <dbReference type="ARBA" id="ARBA00023157"/>
    </source>
</evidence>
<dbReference type="PANTHER" id="PTHR22906:SF43">
    <property type="entry name" value="PROPERDIN"/>
    <property type="match status" value="1"/>
</dbReference>
<sequence>MCRNFGKTHSNTNSGSETSVTHLKYFSYICICVCACVCAECVQCFAGFDLIQGQCLEEIGEVDEADCCQNPHYGYKAADGVCRSCGPPTWSLWSSWSPCNVLCGDGVTQRSRKCYGKDPSQCENAADNLQTTPCSGTCCNECSSACSGPSEETGACPSQATCPVHGGWTGWSAWSHCSGSCISGQGAGVVTPQRTRKRTCSNPAPSSDTVPPGNSCPGDSSQKQDCSELPNCPVDGSWGAWSPAGPCSVSCGTGIKLSNRRCDRPAPKYGGKICDGPSTQSSVCQSPCPVDGFWSGWSNWGQCSSSCIPQGSVPTRTRQRTCSNPVPSSSPQGASCQGEDKQTDTCNQLPHCRVNGAWGPWSPYSSCPVTCGVGVQVSVRRCDSPAPQHGGQPCPGDGRRTSICKTDIPCPVDGVWSEWSEWSQCKYPHSNKSINCERIGGSQSRERRCLHRAANGNICSGMELSQLRVCYDVSRCLVKGTWDGWESWTLCRPPCGANSKRVRRRHCKPDYSNYNPTIGRRREKATFSGTPLADCGAAPDSGEKYQREPCVNVPACPENR</sequence>
<dbReference type="InterPro" id="IPR049536">
    <property type="entry name" value="CFP_TSR-0"/>
</dbReference>
<keyword evidence="4" id="KW-0677">Repeat</keyword>
<evidence type="ECO:0000256" key="4">
    <source>
        <dbReference type="ARBA" id="ARBA00022737"/>
    </source>
</evidence>
<dbReference type="Proteomes" id="UP001178508">
    <property type="component" value="Chromosome 16"/>
</dbReference>
<dbReference type="AlphaFoldDB" id="A0AAV1GPT3"/>
<name>A0AAV1GPT3_XYRNO</name>
<dbReference type="InterPro" id="IPR054019">
    <property type="entry name" value="CFP_TSR_C"/>
</dbReference>
<protein>
    <submittedName>
        <fullName evidence="7">Properdin</fullName>
    </submittedName>
</protein>
<dbReference type="SMART" id="SM00209">
    <property type="entry name" value="TSP1"/>
    <property type="match status" value="7"/>
</dbReference>
<feature type="region of interest" description="Disordered" evidence="6">
    <location>
        <begin position="318"/>
        <end position="337"/>
    </location>
</feature>
<keyword evidence="8" id="KW-1185">Reference proteome</keyword>
<dbReference type="InterPro" id="IPR000884">
    <property type="entry name" value="TSP1_rpt"/>
</dbReference>
<dbReference type="Pfam" id="PF22195">
    <property type="entry name" value="TSP1_CFP_C"/>
    <property type="match status" value="1"/>
</dbReference>
<dbReference type="Gene3D" id="2.20.100.10">
    <property type="entry name" value="Thrombospondin type-1 (TSP1) repeat"/>
    <property type="match status" value="6"/>
</dbReference>
<comment type="subcellular location">
    <subcellularLocation>
        <location evidence="1">Secreted</location>
    </subcellularLocation>
</comment>
<dbReference type="PANTHER" id="PTHR22906">
    <property type="entry name" value="PROPERDIN"/>
    <property type="match status" value="1"/>
</dbReference>
<evidence type="ECO:0000256" key="1">
    <source>
        <dbReference type="ARBA" id="ARBA00004613"/>
    </source>
</evidence>
<dbReference type="EMBL" id="OY660879">
    <property type="protein sequence ID" value="CAJ1075493.1"/>
    <property type="molecule type" value="Genomic_DNA"/>
</dbReference>